<evidence type="ECO:0000313" key="2">
    <source>
        <dbReference type="EMBL" id="SFE50837.1"/>
    </source>
</evidence>
<dbReference type="AlphaFoldDB" id="A0A1I2B4C5"/>
<sequence length="162" mass="18719">MKADDVLTAHHDVLRGLLRDLAGTTDAQADRREELREEFLRQIEIHAQIEDEIFYPAVPDVSPLLSLAHAEHRQIDDQVATVLRTPVDHPQFVAEVRMLEATVRHHTMEEEQRMFPQSHALGDARLEELGRQLQDRQRELARSGGMRLLIRLKRATLRLTRA</sequence>
<name>A0A1I2B4C5_9ACTN</name>
<gene>
    <name evidence="2" type="ORF">SAMN05216574_10446</name>
</gene>
<dbReference type="PANTHER" id="PTHR35585:SF1">
    <property type="entry name" value="HHE DOMAIN PROTEIN (AFU_ORTHOLOGUE AFUA_4G00730)"/>
    <property type="match status" value="1"/>
</dbReference>
<dbReference type="Gene3D" id="1.20.120.520">
    <property type="entry name" value="nmb1532 protein domain like"/>
    <property type="match status" value="1"/>
</dbReference>
<accession>A0A1I2B4C5</accession>
<dbReference type="CDD" id="cd12108">
    <property type="entry name" value="Hr-like"/>
    <property type="match status" value="1"/>
</dbReference>
<proteinExistence type="predicted"/>
<dbReference type="Pfam" id="PF01814">
    <property type="entry name" value="Hemerythrin"/>
    <property type="match status" value="1"/>
</dbReference>
<dbReference type="RefSeq" id="WP_092195957.1">
    <property type="nucleotide sequence ID" value="NZ_FOND01000004.1"/>
</dbReference>
<dbReference type="Proteomes" id="UP000198589">
    <property type="component" value="Unassembled WGS sequence"/>
</dbReference>
<dbReference type="STRING" id="1798228.SAMN05216574_10446"/>
<dbReference type="EMBL" id="FOND01000004">
    <property type="protein sequence ID" value="SFE50837.1"/>
    <property type="molecule type" value="Genomic_DNA"/>
</dbReference>
<organism evidence="2 3">
    <name type="scientific">Blastococcus tunisiensis</name>
    <dbReference type="NCBI Taxonomy" id="1798228"/>
    <lineage>
        <taxon>Bacteria</taxon>
        <taxon>Bacillati</taxon>
        <taxon>Actinomycetota</taxon>
        <taxon>Actinomycetes</taxon>
        <taxon>Geodermatophilales</taxon>
        <taxon>Geodermatophilaceae</taxon>
        <taxon>Blastococcus</taxon>
    </lineage>
</organism>
<evidence type="ECO:0000259" key="1">
    <source>
        <dbReference type="Pfam" id="PF01814"/>
    </source>
</evidence>
<keyword evidence="3" id="KW-1185">Reference proteome</keyword>
<dbReference type="PANTHER" id="PTHR35585">
    <property type="entry name" value="HHE DOMAIN PROTEIN (AFU_ORTHOLOGUE AFUA_4G00730)"/>
    <property type="match status" value="1"/>
</dbReference>
<dbReference type="OrthoDB" id="9793637at2"/>
<dbReference type="InterPro" id="IPR012312">
    <property type="entry name" value="Hemerythrin-like"/>
</dbReference>
<protein>
    <submittedName>
        <fullName evidence="2">Hemerythrin HHE cation binding domain-containing protein</fullName>
    </submittedName>
</protein>
<evidence type="ECO:0000313" key="3">
    <source>
        <dbReference type="Proteomes" id="UP000198589"/>
    </source>
</evidence>
<feature type="domain" description="Hemerythrin-like" evidence="1">
    <location>
        <begin position="4"/>
        <end position="117"/>
    </location>
</feature>
<reference evidence="3" key="1">
    <citation type="submission" date="2016-10" db="EMBL/GenBank/DDBJ databases">
        <authorList>
            <person name="Varghese N."/>
            <person name="Submissions S."/>
        </authorList>
    </citation>
    <scope>NUCLEOTIDE SEQUENCE [LARGE SCALE GENOMIC DNA]</scope>
    <source>
        <strain evidence="3">DSM 46838</strain>
    </source>
</reference>